<dbReference type="CDD" id="cd01837">
    <property type="entry name" value="SGNH_plant_lipase_like"/>
    <property type="match status" value="1"/>
</dbReference>
<evidence type="ECO:0000256" key="5">
    <source>
        <dbReference type="ARBA" id="ARBA00022801"/>
    </source>
</evidence>
<keyword evidence="5" id="KW-0378">Hydrolase</keyword>
<organism evidence="9">
    <name type="scientific">Oryza sativa subsp. japonica</name>
    <name type="common">Rice</name>
    <dbReference type="NCBI Taxonomy" id="39947"/>
    <lineage>
        <taxon>Eukaryota</taxon>
        <taxon>Viridiplantae</taxon>
        <taxon>Streptophyta</taxon>
        <taxon>Embryophyta</taxon>
        <taxon>Tracheophyta</taxon>
        <taxon>Spermatophyta</taxon>
        <taxon>Magnoliopsida</taxon>
        <taxon>Liliopsida</taxon>
        <taxon>Poales</taxon>
        <taxon>Poaceae</taxon>
        <taxon>BOP clade</taxon>
        <taxon>Oryzoideae</taxon>
        <taxon>Oryzeae</taxon>
        <taxon>Oryzinae</taxon>
        <taxon>Oryza</taxon>
        <taxon>Oryza sativa</taxon>
    </lineage>
</organism>
<evidence type="ECO:0000256" key="2">
    <source>
        <dbReference type="ARBA" id="ARBA00008668"/>
    </source>
</evidence>
<proteinExistence type="inferred from homology"/>
<evidence type="ECO:0008006" key="10">
    <source>
        <dbReference type="Google" id="ProtNLM"/>
    </source>
</evidence>
<reference evidence="9" key="2">
    <citation type="submission" date="2008-12" db="EMBL/GenBank/DDBJ databases">
        <title>Improved gene annotation of the rice (Oryza sativa) genomes.</title>
        <authorList>
            <person name="Wang J."/>
            <person name="Li R."/>
            <person name="Fan W."/>
            <person name="Huang Q."/>
            <person name="Zhang J."/>
            <person name="Zhou Y."/>
            <person name="Hu Y."/>
            <person name="Zi S."/>
            <person name="Li J."/>
            <person name="Ni P."/>
            <person name="Zheng H."/>
            <person name="Zhang Y."/>
            <person name="Zhao M."/>
            <person name="Hao Q."/>
            <person name="McDermott J."/>
            <person name="Samudrala R."/>
            <person name="Kristiansen K."/>
            <person name="Wong G.K.-S."/>
        </authorList>
    </citation>
    <scope>NUCLEOTIDE SEQUENCE</scope>
</reference>
<dbReference type="InterPro" id="IPR035669">
    <property type="entry name" value="SGNH_plant_lipase-like"/>
</dbReference>
<dbReference type="PANTHER" id="PTHR45650">
    <property type="entry name" value="GDSL-LIKE LIPASE/ACYLHYDROLASE-RELATED"/>
    <property type="match status" value="1"/>
</dbReference>
<reference evidence="9" key="1">
    <citation type="journal article" date="2005" name="PLoS Biol.">
        <title>The genomes of Oryza sativa: a history of duplications.</title>
        <authorList>
            <person name="Yu J."/>
            <person name="Wang J."/>
            <person name="Lin W."/>
            <person name="Li S."/>
            <person name="Li H."/>
            <person name="Zhou J."/>
            <person name="Ni P."/>
            <person name="Dong W."/>
            <person name="Hu S."/>
            <person name="Zeng C."/>
            <person name="Zhang J."/>
            <person name="Zhang Y."/>
            <person name="Li R."/>
            <person name="Xu Z."/>
            <person name="Li S."/>
            <person name="Li X."/>
            <person name="Zheng H."/>
            <person name="Cong L."/>
            <person name="Lin L."/>
            <person name="Yin J."/>
            <person name="Geng J."/>
            <person name="Li G."/>
            <person name="Shi J."/>
            <person name="Liu J."/>
            <person name="Lv H."/>
            <person name="Li J."/>
            <person name="Wang J."/>
            <person name="Deng Y."/>
            <person name="Ran L."/>
            <person name="Shi X."/>
            <person name="Wang X."/>
            <person name="Wu Q."/>
            <person name="Li C."/>
            <person name="Ren X."/>
            <person name="Wang J."/>
            <person name="Wang X."/>
            <person name="Li D."/>
            <person name="Liu D."/>
            <person name="Zhang X."/>
            <person name="Ji Z."/>
            <person name="Zhao W."/>
            <person name="Sun Y."/>
            <person name="Zhang Z."/>
            <person name="Bao J."/>
            <person name="Han Y."/>
            <person name="Dong L."/>
            <person name="Ji J."/>
            <person name="Chen P."/>
            <person name="Wu S."/>
            <person name="Liu J."/>
            <person name="Xiao Y."/>
            <person name="Bu D."/>
            <person name="Tan J."/>
            <person name="Yang L."/>
            <person name="Ye C."/>
            <person name="Zhang J."/>
            <person name="Xu J."/>
            <person name="Zhou Y."/>
            <person name="Yu Y."/>
            <person name="Zhang B."/>
            <person name="Zhuang S."/>
            <person name="Wei H."/>
            <person name="Liu B."/>
            <person name="Lei M."/>
            <person name="Yu H."/>
            <person name="Li Y."/>
            <person name="Xu H."/>
            <person name="Wei S."/>
            <person name="He X."/>
            <person name="Fang L."/>
            <person name="Zhang Z."/>
            <person name="Zhang Y."/>
            <person name="Huang X."/>
            <person name="Su Z."/>
            <person name="Tong W."/>
            <person name="Li J."/>
            <person name="Tong Z."/>
            <person name="Li S."/>
            <person name="Ye J."/>
            <person name="Wang L."/>
            <person name="Fang L."/>
            <person name="Lei T."/>
            <person name="Chen C."/>
            <person name="Chen H."/>
            <person name="Xu Z."/>
            <person name="Li H."/>
            <person name="Huang H."/>
            <person name="Zhang F."/>
            <person name="Xu H."/>
            <person name="Li N."/>
            <person name="Zhao C."/>
            <person name="Li S."/>
            <person name="Dong L."/>
            <person name="Huang Y."/>
            <person name="Li L."/>
            <person name="Xi Y."/>
            <person name="Qi Q."/>
            <person name="Li W."/>
            <person name="Zhang B."/>
            <person name="Hu W."/>
            <person name="Zhang Y."/>
            <person name="Tian X."/>
            <person name="Jiao Y."/>
            <person name="Liang X."/>
            <person name="Jin J."/>
            <person name="Gao L."/>
            <person name="Zheng W."/>
            <person name="Hao B."/>
            <person name="Liu S."/>
            <person name="Wang W."/>
            <person name="Yuan L."/>
            <person name="Cao M."/>
            <person name="McDermott J."/>
            <person name="Samudrala R."/>
            <person name="Wang J."/>
            <person name="Wong G.K."/>
            <person name="Yang H."/>
        </authorList>
    </citation>
    <scope>NUCLEOTIDE SEQUENCE [LARGE SCALE GENOMIC DNA]</scope>
</reference>
<dbReference type="Pfam" id="PF00657">
    <property type="entry name" value="Lipase_GDSL"/>
    <property type="match status" value="1"/>
</dbReference>
<dbReference type="InterPro" id="IPR001087">
    <property type="entry name" value="GDSL"/>
</dbReference>
<dbReference type="PANTHER" id="PTHR45650:SF13">
    <property type="entry name" value="OS05G0518300 PROTEIN"/>
    <property type="match status" value="1"/>
</dbReference>
<evidence type="ECO:0000313" key="9">
    <source>
        <dbReference type="EMBL" id="EEE64379.1"/>
    </source>
</evidence>
<keyword evidence="6" id="KW-0442">Lipid degradation</keyword>
<dbReference type="SUPFAM" id="SSF52266">
    <property type="entry name" value="SGNH hydrolase"/>
    <property type="match status" value="1"/>
</dbReference>
<dbReference type="InterPro" id="IPR036514">
    <property type="entry name" value="SGNH_hydro_sf"/>
</dbReference>
<keyword evidence="3" id="KW-0964">Secreted</keyword>
<dbReference type="InterPro" id="IPR051238">
    <property type="entry name" value="GDSL_esterase/lipase"/>
</dbReference>
<dbReference type="EMBL" id="CM000142">
    <property type="protein sequence ID" value="EEE64379.1"/>
    <property type="molecule type" value="Genomic_DNA"/>
</dbReference>
<comment type="subcellular location">
    <subcellularLocation>
        <location evidence="1">Secreted</location>
    </subcellularLocation>
</comment>
<dbReference type="GO" id="GO:0005576">
    <property type="term" value="C:extracellular region"/>
    <property type="evidence" value="ECO:0007669"/>
    <property type="project" value="UniProtKB-SubCell"/>
</dbReference>
<feature type="signal peptide" evidence="8">
    <location>
        <begin position="1"/>
        <end position="26"/>
    </location>
</feature>
<dbReference type="GO" id="GO:0016042">
    <property type="term" value="P:lipid catabolic process"/>
    <property type="evidence" value="ECO:0007669"/>
    <property type="project" value="UniProtKB-KW"/>
</dbReference>
<comment type="similarity">
    <text evidence="2">Belongs to the 'GDSL' lipolytic enzyme family.</text>
</comment>
<dbReference type="Proteomes" id="UP000007752">
    <property type="component" value="Chromosome 5"/>
</dbReference>
<dbReference type="GO" id="GO:0016788">
    <property type="term" value="F:hydrolase activity, acting on ester bonds"/>
    <property type="evidence" value="ECO:0007669"/>
    <property type="project" value="InterPro"/>
</dbReference>
<feature type="chain" id="PRO_5002883900" description="GDSL esterase/lipase" evidence="8">
    <location>
        <begin position="27"/>
        <end position="350"/>
    </location>
</feature>
<protein>
    <recommendedName>
        <fullName evidence="10">GDSL esterase/lipase</fullName>
    </recommendedName>
</protein>
<dbReference type="Gene3D" id="3.40.50.1110">
    <property type="entry name" value="SGNH hydrolase"/>
    <property type="match status" value="1"/>
</dbReference>
<dbReference type="AlphaFoldDB" id="B9FGT5"/>
<evidence type="ECO:0000256" key="4">
    <source>
        <dbReference type="ARBA" id="ARBA00022729"/>
    </source>
</evidence>
<evidence type="ECO:0000256" key="1">
    <source>
        <dbReference type="ARBA" id="ARBA00004613"/>
    </source>
</evidence>
<evidence type="ECO:0000256" key="6">
    <source>
        <dbReference type="ARBA" id="ARBA00022963"/>
    </source>
</evidence>
<evidence type="ECO:0000256" key="3">
    <source>
        <dbReference type="ARBA" id="ARBA00022525"/>
    </source>
</evidence>
<evidence type="ECO:0000256" key="7">
    <source>
        <dbReference type="ARBA" id="ARBA00023098"/>
    </source>
</evidence>
<keyword evidence="4 8" id="KW-0732">Signal</keyword>
<gene>
    <name evidence="9" type="ORF">OsJ_19221</name>
</gene>
<sequence length="350" mass="37962">MAGAWRRWPVVVAAAVVLAVAAPVEAAPQVPCYFVFGDSLVDNGNNNDIVSLARANYPPYGIDFAGGAATGRFSNGLTTVDVISKLLGFEDFIPPFAGASSDQLLTGVNFASAAAGIREETGQQLGARISFSGQVQNYQSAVQQLVSILGDEDTAAAHLSQCIFTVGMGSNDYLNNYFMPAFYNTGSQYTPEQYADDLAARYAQLLRAMYSNGARKVALVGVGQVGCSPNELAQQSANGVTCVERINSAIRIFNQKLVGLVDQFNTLPGHTHLHQHLRHLRRHPRCTRIPRFEGDEPGVLWGGEEQRHEYAFWDAFHPTEAANVLVGQRTYSARLQSDVHPVDLRTLASL</sequence>
<accession>B9FGT5</accession>
<keyword evidence="7" id="KW-0443">Lipid metabolism</keyword>
<evidence type="ECO:0000256" key="8">
    <source>
        <dbReference type="SAM" id="SignalP"/>
    </source>
</evidence>
<name>B9FGT5_ORYSJ</name>